<sequence>MEISAVAGATQLLQLNQSTEMMKKAADAQMQMATMVAQVAQQAKPQAGFSVYA</sequence>
<organism evidence="1 2">
    <name type="scientific">Geomonas limicola</name>
    <dbReference type="NCBI Taxonomy" id="2740186"/>
    <lineage>
        <taxon>Bacteria</taxon>
        <taxon>Pseudomonadati</taxon>
        <taxon>Thermodesulfobacteriota</taxon>
        <taxon>Desulfuromonadia</taxon>
        <taxon>Geobacterales</taxon>
        <taxon>Geobacteraceae</taxon>
        <taxon>Geomonas</taxon>
    </lineage>
</organism>
<evidence type="ECO:0000313" key="1">
    <source>
        <dbReference type="EMBL" id="GFO68712.1"/>
    </source>
</evidence>
<accession>A0A6V8N807</accession>
<dbReference type="Proteomes" id="UP000587586">
    <property type="component" value="Unassembled WGS sequence"/>
</dbReference>
<evidence type="ECO:0008006" key="3">
    <source>
        <dbReference type="Google" id="ProtNLM"/>
    </source>
</evidence>
<reference evidence="2" key="1">
    <citation type="submission" date="2020-06" db="EMBL/GenBank/DDBJ databases">
        <title>Draft genomic sequecing of Geomonas sp. Red745.</title>
        <authorList>
            <person name="Itoh H."/>
            <person name="Xu Z.X."/>
            <person name="Ushijima N."/>
            <person name="Masuda Y."/>
            <person name="Shiratori Y."/>
            <person name="Senoo K."/>
        </authorList>
    </citation>
    <scope>NUCLEOTIDE SEQUENCE [LARGE SCALE GENOMIC DNA]</scope>
    <source>
        <strain evidence="2">Red745</strain>
    </source>
</reference>
<dbReference type="RefSeq" id="WP_183361263.1">
    <property type="nucleotide sequence ID" value="NZ_BLXZ01000004.1"/>
</dbReference>
<evidence type="ECO:0000313" key="2">
    <source>
        <dbReference type="Proteomes" id="UP000587586"/>
    </source>
</evidence>
<gene>
    <name evidence="1" type="ORF">GMLC_22910</name>
</gene>
<keyword evidence="2" id="KW-1185">Reference proteome</keyword>
<dbReference type="AlphaFoldDB" id="A0A6V8N807"/>
<dbReference type="EMBL" id="BLXZ01000004">
    <property type="protein sequence ID" value="GFO68712.1"/>
    <property type="molecule type" value="Genomic_DNA"/>
</dbReference>
<comment type="caution">
    <text evidence="1">The sequence shown here is derived from an EMBL/GenBank/DDBJ whole genome shotgun (WGS) entry which is preliminary data.</text>
</comment>
<protein>
    <recommendedName>
        <fullName evidence="3">Motility protein</fullName>
    </recommendedName>
</protein>
<name>A0A6V8N807_9BACT</name>
<proteinExistence type="predicted"/>